<organism evidence="1 2">
    <name type="scientific">Haematococcus lacustris</name>
    <name type="common">Green alga</name>
    <name type="synonym">Haematococcus pluvialis</name>
    <dbReference type="NCBI Taxonomy" id="44745"/>
    <lineage>
        <taxon>Eukaryota</taxon>
        <taxon>Viridiplantae</taxon>
        <taxon>Chlorophyta</taxon>
        <taxon>core chlorophytes</taxon>
        <taxon>Chlorophyceae</taxon>
        <taxon>CS clade</taxon>
        <taxon>Chlamydomonadales</taxon>
        <taxon>Haematococcaceae</taxon>
        <taxon>Haematococcus</taxon>
    </lineage>
</organism>
<feature type="non-terminal residue" evidence="1">
    <location>
        <position position="1"/>
    </location>
</feature>
<evidence type="ECO:0008006" key="3">
    <source>
        <dbReference type="Google" id="ProtNLM"/>
    </source>
</evidence>
<accession>A0A699ZBC7</accession>
<dbReference type="InterPro" id="IPR018247">
    <property type="entry name" value="EF_Hand_1_Ca_BS"/>
</dbReference>
<dbReference type="EMBL" id="BLLF01001465">
    <property type="protein sequence ID" value="GFH19451.1"/>
    <property type="molecule type" value="Genomic_DNA"/>
</dbReference>
<proteinExistence type="predicted"/>
<sequence>ELVTRHTGPLAVAGTQFFRALERQLRLDRVSLPEFIAALGLDDEAEQRGLEVAEFEALVTRLLPEATAAQVEFVTALVDADDNQLITTQEIFTALQQAVHQGQRSEDASTLAALNRLSGALAKD</sequence>
<evidence type="ECO:0000313" key="2">
    <source>
        <dbReference type="Proteomes" id="UP000485058"/>
    </source>
</evidence>
<dbReference type="PROSITE" id="PS00018">
    <property type="entry name" value="EF_HAND_1"/>
    <property type="match status" value="1"/>
</dbReference>
<gene>
    <name evidence="1" type="ORF">HaLaN_16398</name>
</gene>
<dbReference type="AlphaFoldDB" id="A0A699ZBC7"/>
<evidence type="ECO:0000313" key="1">
    <source>
        <dbReference type="EMBL" id="GFH19451.1"/>
    </source>
</evidence>
<reference evidence="1 2" key="1">
    <citation type="submission" date="2020-02" db="EMBL/GenBank/DDBJ databases">
        <title>Draft genome sequence of Haematococcus lacustris strain NIES-144.</title>
        <authorList>
            <person name="Morimoto D."/>
            <person name="Nakagawa S."/>
            <person name="Yoshida T."/>
            <person name="Sawayama S."/>
        </authorList>
    </citation>
    <scope>NUCLEOTIDE SEQUENCE [LARGE SCALE GENOMIC DNA]</scope>
    <source>
        <strain evidence="1 2">NIES-144</strain>
    </source>
</reference>
<name>A0A699ZBC7_HAELA</name>
<keyword evidence="2" id="KW-1185">Reference proteome</keyword>
<protein>
    <recommendedName>
        <fullName evidence="3">EF-hand domain-containing protein</fullName>
    </recommendedName>
</protein>
<feature type="non-terminal residue" evidence="1">
    <location>
        <position position="124"/>
    </location>
</feature>
<dbReference type="Proteomes" id="UP000485058">
    <property type="component" value="Unassembled WGS sequence"/>
</dbReference>
<comment type="caution">
    <text evidence="1">The sequence shown here is derived from an EMBL/GenBank/DDBJ whole genome shotgun (WGS) entry which is preliminary data.</text>
</comment>